<comment type="subcellular location">
    <subcellularLocation>
        <location evidence="1">Membrane</location>
    </subcellularLocation>
</comment>
<feature type="transmembrane region" description="Helical" evidence="7">
    <location>
        <begin position="56"/>
        <end position="81"/>
    </location>
</feature>
<dbReference type="OMA" id="GAMEWIN"/>
<evidence type="ECO:0000256" key="4">
    <source>
        <dbReference type="ARBA" id="ARBA00023121"/>
    </source>
</evidence>
<evidence type="ECO:0000256" key="1">
    <source>
        <dbReference type="ARBA" id="ARBA00004370"/>
    </source>
</evidence>
<evidence type="ECO:0000256" key="6">
    <source>
        <dbReference type="SAM" id="MobiDB-lite"/>
    </source>
</evidence>
<dbReference type="GO" id="GO:0016020">
    <property type="term" value="C:membrane"/>
    <property type="evidence" value="ECO:0007669"/>
    <property type="project" value="UniProtKB-SubCell"/>
</dbReference>
<dbReference type="KEGG" id="ota:OT_ostta15g02890"/>
<keyword evidence="7" id="KW-1133">Transmembrane helix</keyword>
<dbReference type="CDD" id="cd21669">
    <property type="entry name" value="SMP_SF"/>
    <property type="match status" value="1"/>
</dbReference>
<dbReference type="OrthoDB" id="568405at2759"/>
<proteinExistence type="predicted"/>
<reference evidence="9 10" key="2">
    <citation type="journal article" date="2014" name="BMC Genomics">
        <title>An improved genome of the model marine alga Ostreococcus tauri unfolds by assessing Illumina de novo assemblies.</title>
        <authorList>
            <person name="Blanc-Mathieu R."/>
            <person name="Verhelst B."/>
            <person name="Derelle E."/>
            <person name="Rombauts S."/>
            <person name="Bouget F.Y."/>
            <person name="Carre I."/>
            <person name="Chateau A."/>
            <person name="Eyre-Walker A."/>
            <person name="Grimsley N."/>
            <person name="Moreau H."/>
            <person name="Piegu B."/>
            <person name="Rivals E."/>
            <person name="Schackwitz W."/>
            <person name="Van de Peer Y."/>
            <person name="Piganeau G."/>
        </authorList>
    </citation>
    <scope>NUCLEOTIDE SEQUENCE [LARGE SCALE GENOMIC DNA]</scope>
    <source>
        <strain evidence="10">OTTH 0595 / CCAP 157/2 / RCC745</strain>
    </source>
</reference>
<dbReference type="RefSeq" id="XP_003083446.1">
    <property type="nucleotide sequence ID" value="XM_003083398.1"/>
</dbReference>
<evidence type="ECO:0000256" key="5">
    <source>
        <dbReference type="ARBA" id="ARBA00023136"/>
    </source>
</evidence>
<feature type="compositionally biased region" description="Acidic residues" evidence="6">
    <location>
        <begin position="491"/>
        <end position="516"/>
    </location>
</feature>
<organism evidence="9 10">
    <name type="scientific">Ostreococcus tauri</name>
    <name type="common">Marine green alga</name>
    <dbReference type="NCBI Taxonomy" id="70448"/>
    <lineage>
        <taxon>Eukaryota</taxon>
        <taxon>Viridiplantae</taxon>
        <taxon>Chlorophyta</taxon>
        <taxon>Mamiellophyceae</taxon>
        <taxon>Mamiellales</taxon>
        <taxon>Bathycoccaceae</taxon>
        <taxon>Ostreococcus</taxon>
    </lineage>
</organism>
<evidence type="ECO:0000259" key="8">
    <source>
        <dbReference type="PROSITE" id="PS51847"/>
    </source>
</evidence>
<dbReference type="EMBL" id="CAID01000015">
    <property type="protein sequence ID" value="CAL57722.1"/>
    <property type="molecule type" value="Genomic_DNA"/>
</dbReference>
<sequence>MTSATTDDVIRGSTVVGRLTDALRASTSQAAKTQTTDAATSRVATPRVVVDFASQMLAFFAFSWESACWSLLAALFVGTWLRRTWRRRMRKALASAEMQHSLDSQFTTVEHGAMEWINHLLRHLWMCTAGTFADQQVNDIAKGIIEGLAETKPSFVKDVQLADFTLGSMPPKIKLYTTRYNPTLDYLQFEFDIDWYGDSAHARLVTKIKLAAAIPSLTVPIHLTDFGLRGRLLVGMRLTKRVPGVSGMDVSFRGAPKVDVSVRPVGLPISDIPGLYDWIMGKIEDVLCKKFLEPRRMYVDVEGKFLEKMASADFLGKGGTLVCRVMTLKGVPTSKASGYPWVEVTYNGSRKITATRPLNKVMHFGGALAFPLPDDTNWKSTDADNNERMELGTVRVRVMDRAPVGKDIFIMGEAVFGAHRRTESETHYMSLSLGSHAEKSKYGVSMKVPIIARIEWEVLPPISRWDPLKPAVSKARSAIPMRCKADSGADNTDDDGGDDDVDIDDDDDDDDDDNDYLEGHETSGVLSEPNVASDGEPHSPLSRWRSDVATRIDSNEADAKWQTLDVAAEYVLQLAKLRVMLQRERDASTETIAGLKSDLSLARETLLLERERRAQELKRALLEGVRIFVHTKNSKAGLTGKDEMYIRYHGYKHYFTLHKKHGVKAKPLHTMHISHISHAVLGTKNFTLGVSKAHDERESTNAKSARGRKIRSLVSARCFSVLFMTEEQYKRQCDQITEARALEIETKKRRGEALDDGDDEDMRFEPRGGLTSIGIVGLDLELPFEGNGRSAREWVDGINALKEVFNATEYPYLKVFQRKESGDGTSRRSVSARSLSIDTSAAAHKSEMPTKETPMSFVEASSVR</sequence>
<dbReference type="GO" id="GO:0008289">
    <property type="term" value="F:lipid binding"/>
    <property type="evidence" value="ECO:0007669"/>
    <property type="project" value="UniProtKB-KW"/>
</dbReference>
<dbReference type="AlphaFoldDB" id="Q00UQ5"/>
<dbReference type="Proteomes" id="UP000009170">
    <property type="component" value="Unassembled WGS sequence"/>
</dbReference>
<evidence type="ECO:0000256" key="7">
    <source>
        <dbReference type="SAM" id="Phobius"/>
    </source>
</evidence>
<name>Q00UQ5_OSTTA</name>
<keyword evidence="3" id="KW-0445">Lipid transport</keyword>
<gene>
    <name evidence="9" type="ORF">OT_ostta15g02890</name>
</gene>
<dbReference type="InterPro" id="IPR052847">
    <property type="entry name" value="Ext_Synaptotagmin/KAHRP-like"/>
</dbReference>
<dbReference type="InParanoid" id="Q00UQ5"/>
<evidence type="ECO:0000256" key="2">
    <source>
        <dbReference type="ARBA" id="ARBA00022448"/>
    </source>
</evidence>
<dbReference type="PANTHER" id="PTHR47042">
    <property type="entry name" value="C2 DOMAIN-CONTAINING PROTEIN-LIKE"/>
    <property type="match status" value="1"/>
</dbReference>
<reference evidence="10" key="1">
    <citation type="journal article" date="2006" name="Proc. Natl. Acad. Sci. U.S.A.">
        <title>Genome analysis of the smallest free-living eukaryote Ostreococcus tauri unveils many unique features.</title>
        <authorList>
            <person name="Derelle E."/>
            <person name="Ferraz C."/>
            <person name="Rombauts S."/>
            <person name="Rouze P."/>
            <person name="Worden A.Z."/>
            <person name="Robbens S."/>
            <person name="Partensky F."/>
            <person name="Degroeve S."/>
            <person name="Echeynie S."/>
            <person name="Cooke R."/>
            <person name="Saeys Y."/>
            <person name="Wuyts J."/>
            <person name="Jabbari K."/>
            <person name="Bowler C."/>
            <person name="Panaud O."/>
            <person name="Piegu B."/>
            <person name="Ball S.G."/>
            <person name="Ral J.-P."/>
            <person name="Bouget F.-Y."/>
            <person name="Piganeau G."/>
            <person name="De Baets B."/>
            <person name="Picard A."/>
            <person name="Delseny M."/>
            <person name="Demaille J."/>
            <person name="Van de Peer Y."/>
            <person name="Moreau H."/>
        </authorList>
    </citation>
    <scope>NUCLEOTIDE SEQUENCE [LARGE SCALE GENOMIC DNA]</scope>
    <source>
        <strain evidence="10">OTTH 0595 / CCAP 157/2 / RCC745</strain>
    </source>
</reference>
<feature type="domain" description="SMP-LTD" evidence="8">
    <location>
        <begin position="110"/>
        <end position="302"/>
    </location>
</feature>
<dbReference type="PANTHER" id="PTHR47042:SF4">
    <property type="entry name" value="OS02G0313700 PROTEIN"/>
    <property type="match status" value="1"/>
</dbReference>
<comment type="caution">
    <text evidence="9">The sequence shown here is derived from an EMBL/GenBank/DDBJ whole genome shotgun (WGS) entry which is preliminary data.</text>
</comment>
<keyword evidence="5 7" id="KW-0472">Membrane</keyword>
<keyword evidence="7" id="KW-0812">Transmembrane</keyword>
<feature type="region of interest" description="Disordered" evidence="6">
    <location>
        <begin position="476"/>
        <end position="544"/>
    </location>
</feature>
<protein>
    <submittedName>
        <fullName evidence="9">Unnamed product</fullName>
    </submittedName>
</protein>
<dbReference type="GeneID" id="9830824"/>
<evidence type="ECO:0000256" key="3">
    <source>
        <dbReference type="ARBA" id="ARBA00023055"/>
    </source>
</evidence>
<dbReference type="GO" id="GO:0006869">
    <property type="term" value="P:lipid transport"/>
    <property type="evidence" value="ECO:0007669"/>
    <property type="project" value="UniProtKB-KW"/>
</dbReference>
<dbReference type="PROSITE" id="PS51847">
    <property type="entry name" value="SMP"/>
    <property type="match status" value="1"/>
</dbReference>
<feature type="compositionally biased region" description="Polar residues" evidence="6">
    <location>
        <begin position="827"/>
        <end position="839"/>
    </location>
</feature>
<keyword evidence="10" id="KW-1185">Reference proteome</keyword>
<evidence type="ECO:0000313" key="10">
    <source>
        <dbReference type="Proteomes" id="UP000009170"/>
    </source>
</evidence>
<keyword evidence="4" id="KW-0446">Lipid-binding</keyword>
<accession>Q00UQ5</accession>
<evidence type="ECO:0000313" key="9">
    <source>
        <dbReference type="EMBL" id="CAL57722.1"/>
    </source>
</evidence>
<feature type="region of interest" description="Disordered" evidence="6">
    <location>
        <begin position="822"/>
        <end position="864"/>
    </location>
</feature>
<dbReference type="InterPro" id="IPR031468">
    <property type="entry name" value="SMP_LBD"/>
</dbReference>
<keyword evidence="2" id="KW-0813">Transport</keyword>